<dbReference type="Proteomes" id="UP000287033">
    <property type="component" value="Unassembled WGS sequence"/>
</dbReference>
<name>A0A401SNZ4_CHIPU</name>
<accession>A0A401SNZ4</accession>
<feature type="region of interest" description="Disordered" evidence="1">
    <location>
        <begin position="56"/>
        <end position="87"/>
    </location>
</feature>
<evidence type="ECO:0000313" key="3">
    <source>
        <dbReference type="Proteomes" id="UP000287033"/>
    </source>
</evidence>
<feature type="compositionally biased region" description="Basic and acidic residues" evidence="1">
    <location>
        <begin position="70"/>
        <end position="87"/>
    </location>
</feature>
<dbReference type="AlphaFoldDB" id="A0A401SNZ4"/>
<comment type="caution">
    <text evidence="2">The sequence shown here is derived from an EMBL/GenBank/DDBJ whole genome shotgun (WGS) entry which is preliminary data.</text>
</comment>
<sequence length="87" mass="9572">MMERIPPPGGSLYTGNFNPCKMDLIKGDQEQPASAARATGMVTFHVLGRRIYKGDQIKIPTATAPPTPPPERRPEHTESVNEKDSLK</sequence>
<dbReference type="EMBL" id="BEZZ01000413">
    <property type="protein sequence ID" value="GCC32125.1"/>
    <property type="molecule type" value="Genomic_DNA"/>
</dbReference>
<protein>
    <submittedName>
        <fullName evidence="2">Uncharacterized protein</fullName>
    </submittedName>
</protein>
<evidence type="ECO:0000313" key="2">
    <source>
        <dbReference type="EMBL" id="GCC32125.1"/>
    </source>
</evidence>
<organism evidence="2 3">
    <name type="scientific">Chiloscyllium punctatum</name>
    <name type="common">Brownbanded bambooshark</name>
    <name type="synonym">Hemiscyllium punctatum</name>
    <dbReference type="NCBI Taxonomy" id="137246"/>
    <lineage>
        <taxon>Eukaryota</taxon>
        <taxon>Metazoa</taxon>
        <taxon>Chordata</taxon>
        <taxon>Craniata</taxon>
        <taxon>Vertebrata</taxon>
        <taxon>Chondrichthyes</taxon>
        <taxon>Elasmobranchii</taxon>
        <taxon>Galeomorphii</taxon>
        <taxon>Galeoidea</taxon>
        <taxon>Orectolobiformes</taxon>
        <taxon>Hemiscylliidae</taxon>
        <taxon>Chiloscyllium</taxon>
    </lineage>
</organism>
<proteinExistence type="predicted"/>
<keyword evidence="3" id="KW-1185">Reference proteome</keyword>
<evidence type="ECO:0000256" key="1">
    <source>
        <dbReference type="SAM" id="MobiDB-lite"/>
    </source>
</evidence>
<reference evidence="2 3" key="1">
    <citation type="journal article" date="2018" name="Nat. Ecol. Evol.">
        <title>Shark genomes provide insights into elasmobranch evolution and the origin of vertebrates.</title>
        <authorList>
            <person name="Hara Y"/>
            <person name="Yamaguchi K"/>
            <person name="Onimaru K"/>
            <person name="Kadota M"/>
            <person name="Koyanagi M"/>
            <person name="Keeley SD"/>
            <person name="Tatsumi K"/>
            <person name="Tanaka K"/>
            <person name="Motone F"/>
            <person name="Kageyama Y"/>
            <person name="Nozu R"/>
            <person name="Adachi N"/>
            <person name="Nishimura O"/>
            <person name="Nakagawa R"/>
            <person name="Tanegashima C"/>
            <person name="Kiyatake I"/>
            <person name="Matsumoto R"/>
            <person name="Murakumo K"/>
            <person name="Nishida K"/>
            <person name="Terakita A"/>
            <person name="Kuratani S"/>
            <person name="Sato K"/>
            <person name="Hyodo S Kuraku.S."/>
        </authorList>
    </citation>
    <scope>NUCLEOTIDE SEQUENCE [LARGE SCALE GENOMIC DNA]</scope>
</reference>
<gene>
    <name evidence="2" type="ORF">chiPu_0010585</name>
</gene>